<evidence type="ECO:0000313" key="2">
    <source>
        <dbReference type="Proteomes" id="UP001165120"/>
    </source>
</evidence>
<proteinExistence type="predicted"/>
<gene>
    <name evidence="1" type="ORF">Cboi02_000311300</name>
</gene>
<dbReference type="AlphaFoldDB" id="A0A9W6WGJ5"/>
<accession>A0A9W6WGJ5</accession>
<name>A0A9W6WGJ5_CANBO</name>
<evidence type="ECO:0000313" key="1">
    <source>
        <dbReference type="EMBL" id="GME71174.1"/>
    </source>
</evidence>
<protein>
    <submittedName>
        <fullName evidence="1">Unnamed protein product</fullName>
    </submittedName>
</protein>
<organism evidence="1 2">
    <name type="scientific">Candida boidinii</name>
    <name type="common">Yeast</name>
    <dbReference type="NCBI Taxonomy" id="5477"/>
    <lineage>
        <taxon>Eukaryota</taxon>
        <taxon>Fungi</taxon>
        <taxon>Dikarya</taxon>
        <taxon>Ascomycota</taxon>
        <taxon>Saccharomycotina</taxon>
        <taxon>Pichiomycetes</taxon>
        <taxon>Pichiales</taxon>
        <taxon>Pichiaceae</taxon>
        <taxon>Ogataea</taxon>
        <taxon>Ogataea/Candida clade</taxon>
    </lineage>
</organism>
<keyword evidence="2" id="KW-1185">Reference proteome</keyword>
<sequence length="955" mass="110672">MSNVAGMADKLFQSIFDILLKKESIGSKIHHLIRKCYIRLIQLTWNLKRSESELLKFTKVVTKYSKVLLDISGKSMCRDRYGILYLPFHQLLHSLFYKILRNNADQIVWEGLIQNIEKRMLHLLCKMTPSQLIECLEGKQGSKYYFDSFVVFTTLSRNPWNHMAEISRGSHVKLQHVLSVLYLLNSRSPVLVDWEVFYQEIELLKENKLEPHLWTYLFRSIYRIMKDFKWNFEEQLLIRLYRVLSAVRFEDVGGRSTTTWTMTSLPSTIFNDNDGCLIMYFRLLVQYVRFHLDPSRENSLLEKITPIGDFSTYSLDQLKNRFNIFLMMTMLFNKEFSTQFNQILKRIYHFSSSQSQVILTEAIVSIFSVFLKEFDNIPIRLVIPYLSRIVMAAISDKLNSSLTKINFLLSSLLNSISSKLSSGVNISEKLIYSFLHVISVTIKLQSPNSNLLLNQLKSKQLSIMDTIVANFSSQSLKSNRISLLVKNDIIPSVKSNISNNISGDVDRFVSTWLSLLLYLGTDVETIVRIDWSYFVTSEIREKNEVKFFGLLLTKVPDSLMNDFIQEKVLEIILNSLPKRASLGLFGLIQTFSRSEYGLNFLKYKDGSHPALADLKTFKQQKKQITIKFLTRIIIVGKLKLDTRKTTRLLNIFYNSLEKEYWEEKEGALDCTDVKDYTASVMRYLNTMASEYFRQTPKFIGLVRELSIEQSVLPLNERLESASNMKELIIMLENEVINTSIHLNLKEVTESLPCILEDTLDIDSISPVGVGDQSSPVYLLSLILSTHLKLLHDDKLHIFYANFWLNVLIKILVIKKSIPYNEAFYLVKLLKLARLRDDSSSVNKCLNSSVLQLFDVVEMAFIGFDDHQFFLDIKYTFLKNSTSEYRDDVSIEGSSLYMNEIKQLYDTSSLIISRSMANPNFFDQVENLKYDTHFATGAVTYSENPEYESDLIPFII</sequence>
<comment type="caution">
    <text evidence="1">The sequence shown here is derived from an EMBL/GenBank/DDBJ whole genome shotgun (WGS) entry which is preliminary data.</text>
</comment>
<dbReference type="Proteomes" id="UP001165120">
    <property type="component" value="Unassembled WGS sequence"/>
</dbReference>
<dbReference type="EMBL" id="BSXN01001023">
    <property type="protein sequence ID" value="GME71174.1"/>
    <property type="molecule type" value="Genomic_DNA"/>
</dbReference>
<reference evidence="1" key="1">
    <citation type="submission" date="2023-04" db="EMBL/GenBank/DDBJ databases">
        <title>Candida boidinii NBRC 10035.</title>
        <authorList>
            <person name="Ichikawa N."/>
            <person name="Sato H."/>
            <person name="Tonouchi N."/>
        </authorList>
    </citation>
    <scope>NUCLEOTIDE SEQUENCE</scope>
    <source>
        <strain evidence="1">NBRC 10035</strain>
    </source>
</reference>